<dbReference type="Proteomes" id="UP001258017">
    <property type="component" value="Unassembled WGS sequence"/>
</dbReference>
<feature type="non-terminal residue" evidence="2">
    <location>
        <position position="113"/>
    </location>
</feature>
<name>A0AAD9R870_9HYME</name>
<protein>
    <submittedName>
        <fullName evidence="2">Uncharacterized protein</fullName>
    </submittedName>
</protein>
<feature type="region of interest" description="Disordered" evidence="1">
    <location>
        <begin position="1"/>
        <end position="46"/>
    </location>
</feature>
<organism evidence="2 3">
    <name type="scientific">Odynerus spinipes</name>
    <dbReference type="NCBI Taxonomy" id="1348599"/>
    <lineage>
        <taxon>Eukaryota</taxon>
        <taxon>Metazoa</taxon>
        <taxon>Ecdysozoa</taxon>
        <taxon>Arthropoda</taxon>
        <taxon>Hexapoda</taxon>
        <taxon>Insecta</taxon>
        <taxon>Pterygota</taxon>
        <taxon>Neoptera</taxon>
        <taxon>Endopterygota</taxon>
        <taxon>Hymenoptera</taxon>
        <taxon>Apocrita</taxon>
        <taxon>Aculeata</taxon>
        <taxon>Vespoidea</taxon>
        <taxon>Vespidae</taxon>
        <taxon>Eumeninae</taxon>
        <taxon>Odynerus</taxon>
    </lineage>
</organism>
<sequence>VDDVNESPVIFSRGRPNNDKKNGNVTTNHEKDRSNNNSRSNKVRGQNCQTLKRAICTTSQNSTSTSIDLNFSVKMLDWLLCILDNDENFSNLWTCLKSSANFEESTTNYDTPV</sequence>
<evidence type="ECO:0000256" key="1">
    <source>
        <dbReference type="SAM" id="MobiDB-lite"/>
    </source>
</evidence>
<feature type="compositionally biased region" description="Basic and acidic residues" evidence="1">
    <location>
        <begin position="16"/>
        <end position="34"/>
    </location>
</feature>
<reference evidence="2" key="1">
    <citation type="submission" date="2021-08" db="EMBL/GenBank/DDBJ databases">
        <authorList>
            <person name="Misof B."/>
            <person name="Oliver O."/>
            <person name="Podsiadlowski L."/>
            <person name="Donath A."/>
            <person name="Peters R."/>
            <person name="Mayer C."/>
            <person name="Rust J."/>
            <person name="Gunkel S."/>
            <person name="Lesny P."/>
            <person name="Martin S."/>
            <person name="Oeyen J.P."/>
            <person name="Petersen M."/>
            <person name="Panagiotis P."/>
            <person name="Wilbrandt J."/>
            <person name="Tanja T."/>
        </authorList>
    </citation>
    <scope>NUCLEOTIDE SEQUENCE</scope>
    <source>
        <strain evidence="2">GBR_01_08_01A</strain>
        <tissue evidence="2">Thorax + abdomen</tissue>
    </source>
</reference>
<keyword evidence="3" id="KW-1185">Reference proteome</keyword>
<gene>
    <name evidence="2" type="ORF">KPH14_013095</name>
</gene>
<dbReference type="AlphaFoldDB" id="A0AAD9R870"/>
<comment type="caution">
    <text evidence="2">The sequence shown here is derived from an EMBL/GenBank/DDBJ whole genome shotgun (WGS) entry which is preliminary data.</text>
</comment>
<feature type="non-terminal residue" evidence="2">
    <location>
        <position position="1"/>
    </location>
</feature>
<dbReference type="EMBL" id="JAIFRP010004634">
    <property type="protein sequence ID" value="KAK2574856.1"/>
    <property type="molecule type" value="Genomic_DNA"/>
</dbReference>
<accession>A0AAD9R870</accession>
<reference evidence="2" key="2">
    <citation type="journal article" date="2023" name="Commun. Biol.">
        <title>Intrasexual cuticular hydrocarbon dimorphism in a wasp sheds light on hydrocarbon biosynthesis genes in Hymenoptera.</title>
        <authorList>
            <person name="Moris V.C."/>
            <person name="Podsiadlowski L."/>
            <person name="Martin S."/>
            <person name="Oeyen J.P."/>
            <person name="Donath A."/>
            <person name="Petersen M."/>
            <person name="Wilbrandt J."/>
            <person name="Misof B."/>
            <person name="Liedtke D."/>
            <person name="Thamm M."/>
            <person name="Scheiner R."/>
            <person name="Schmitt T."/>
            <person name="Niehuis O."/>
        </authorList>
    </citation>
    <scope>NUCLEOTIDE SEQUENCE</scope>
    <source>
        <strain evidence="2">GBR_01_08_01A</strain>
    </source>
</reference>
<evidence type="ECO:0000313" key="3">
    <source>
        <dbReference type="Proteomes" id="UP001258017"/>
    </source>
</evidence>
<evidence type="ECO:0000313" key="2">
    <source>
        <dbReference type="EMBL" id="KAK2574856.1"/>
    </source>
</evidence>
<proteinExistence type="predicted"/>